<keyword evidence="4" id="KW-0997">Cell inner membrane</keyword>
<dbReference type="GO" id="GO:0005886">
    <property type="term" value="C:plasma membrane"/>
    <property type="evidence" value="ECO:0007669"/>
    <property type="project" value="UniProtKB-SubCell"/>
</dbReference>
<dbReference type="AlphaFoldDB" id="A0A7C1ZL03"/>
<feature type="transmembrane region" description="Helical" evidence="11">
    <location>
        <begin position="75"/>
        <end position="95"/>
    </location>
</feature>
<evidence type="ECO:0000256" key="9">
    <source>
        <dbReference type="ARBA" id="ARBA00023098"/>
    </source>
</evidence>
<evidence type="ECO:0000256" key="4">
    <source>
        <dbReference type="ARBA" id="ARBA00022519"/>
    </source>
</evidence>
<keyword evidence="10 11" id="KW-0472">Membrane</keyword>
<feature type="domain" description="EamA" evidence="12">
    <location>
        <begin position="26"/>
        <end position="117"/>
    </location>
</feature>
<reference evidence="13" key="1">
    <citation type="journal article" date="2020" name="mSystems">
        <title>Genome- and Community-Level Interaction Insights into Carbon Utilization and Element Cycling Functions of Hydrothermarchaeota in Hydrothermal Sediment.</title>
        <authorList>
            <person name="Zhou Z."/>
            <person name="Liu Y."/>
            <person name="Xu W."/>
            <person name="Pan J."/>
            <person name="Luo Z.H."/>
            <person name="Li M."/>
        </authorList>
    </citation>
    <scope>NUCLEOTIDE SEQUENCE [LARGE SCALE GENOMIC DNA]</scope>
    <source>
        <strain evidence="13">HyVt-389</strain>
    </source>
</reference>
<evidence type="ECO:0000256" key="1">
    <source>
        <dbReference type="ARBA" id="ARBA00004651"/>
    </source>
</evidence>
<evidence type="ECO:0000256" key="7">
    <source>
        <dbReference type="ARBA" id="ARBA00022985"/>
    </source>
</evidence>
<dbReference type="GO" id="GO:0009103">
    <property type="term" value="P:lipopolysaccharide biosynthetic process"/>
    <property type="evidence" value="ECO:0007669"/>
    <property type="project" value="UniProtKB-KW"/>
</dbReference>
<evidence type="ECO:0000256" key="8">
    <source>
        <dbReference type="ARBA" id="ARBA00022989"/>
    </source>
</evidence>
<dbReference type="InterPro" id="IPR037185">
    <property type="entry name" value="EmrE-like"/>
</dbReference>
<protein>
    <submittedName>
        <fullName evidence="13">Transporter</fullName>
    </submittedName>
</protein>
<comment type="subcellular location">
    <subcellularLocation>
        <location evidence="1">Cell membrane</location>
        <topology evidence="1">Multi-pass membrane protein</topology>
    </subcellularLocation>
</comment>
<evidence type="ECO:0000256" key="5">
    <source>
        <dbReference type="ARBA" id="ARBA00022556"/>
    </source>
</evidence>
<feature type="transmembrane region" description="Helical" evidence="11">
    <location>
        <begin position="101"/>
        <end position="119"/>
    </location>
</feature>
<dbReference type="GO" id="GO:0022857">
    <property type="term" value="F:transmembrane transporter activity"/>
    <property type="evidence" value="ECO:0007669"/>
    <property type="project" value="InterPro"/>
</dbReference>
<keyword evidence="3" id="KW-0444">Lipid biosynthesis</keyword>
<evidence type="ECO:0000313" key="13">
    <source>
        <dbReference type="EMBL" id="HEC67245.1"/>
    </source>
</evidence>
<evidence type="ECO:0000256" key="11">
    <source>
        <dbReference type="SAM" id="Phobius"/>
    </source>
</evidence>
<comment type="caution">
    <text evidence="13">The sequence shown here is derived from an EMBL/GenBank/DDBJ whole genome shotgun (WGS) entry which is preliminary data.</text>
</comment>
<evidence type="ECO:0000256" key="3">
    <source>
        <dbReference type="ARBA" id="ARBA00022516"/>
    </source>
</evidence>
<dbReference type="InterPro" id="IPR000620">
    <property type="entry name" value="EamA_dom"/>
</dbReference>
<keyword evidence="7" id="KW-0448">Lipopolysaccharide biosynthesis</keyword>
<evidence type="ECO:0000256" key="2">
    <source>
        <dbReference type="ARBA" id="ARBA00022475"/>
    </source>
</evidence>
<keyword evidence="5" id="KW-0441">Lipid A biosynthesis</keyword>
<dbReference type="GO" id="GO:0009245">
    <property type="term" value="P:lipid A biosynthetic process"/>
    <property type="evidence" value="ECO:0007669"/>
    <property type="project" value="UniProtKB-KW"/>
</dbReference>
<proteinExistence type="predicted"/>
<dbReference type="PANTHER" id="PTHR30561">
    <property type="entry name" value="SMR FAMILY PROTON-DEPENDENT DRUG EFFLUX TRANSPORTER SUGE"/>
    <property type="match status" value="1"/>
</dbReference>
<dbReference type="Proteomes" id="UP000885738">
    <property type="component" value="Unassembled WGS sequence"/>
</dbReference>
<dbReference type="Pfam" id="PF00892">
    <property type="entry name" value="EamA"/>
    <property type="match status" value="1"/>
</dbReference>
<keyword evidence="8 11" id="KW-1133">Transmembrane helix</keyword>
<feature type="transmembrane region" description="Helical" evidence="11">
    <location>
        <begin position="47"/>
        <end position="68"/>
    </location>
</feature>
<dbReference type="PANTHER" id="PTHR30561:SF9">
    <property type="entry name" value="4-AMINO-4-DEOXY-L-ARABINOSE-PHOSPHOUNDECAPRENOL FLIPPASE SUBUNIT ARNF-RELATED"/>
    <property type="match status" value="1"/>
</dbReference>
<sequence length="120" mass="13721">MYRHIFPLSRLKRVFLLLLCVFLGVIAQLFLKRAVSCQENILFLISSPFFITGVSLYGISMLLWIVVLSKFELSYAYPILSLGYVFVALGSRLFLGETISPMQWLGIFTIMVGVMMVGWR</sequence>
<keyword evidence="2" id="KW-1003">Cell membrane</keyword>
<keyword evidence="9" id="KW-0443">Lipid metabolism</keyword>
<dbReference type="EMBL" id="DRIH01000008">
    <property type="protein sequence ID" value="HEC67245.1"/>
    <property type="molecule type" value="Genomic_DNA"/>
</dbReference>
<dbReference type="InterPro" id="IPR000390">
    <property type="entry name" value="Small_drug/metabolite_transptr"/>
</dbReference>
<keyword evidence="6 11" id="KW-0812">Transmembrane</keyword>
<evidence type="ECO:0000256" key="10">
    <source>
        <dbReference type="ARBA" id="ARBA00023136"/>
    </source>
</evidence>
<organism evidence="13">
    <name type="scientific">Desulfofervidus auxilii</name>
    <dbReference type="NCBI Taxonomy" id="1621989"/>
    <lineage>
        <taxon>Bacteria</taxon>
        <taxon>Pseudomonadati</taxon>
        <taxon>Thermodesulfobacteriota</taxon>
        <taxon>Candidatus Desulfofervidia</taxon>
        <taxon>Candidatus Desulfofervidales</taxon>
        <taxon>Candidatus Desulfofervidaceae</taxon>
        <taxon>Candidatus Desulfofervidus</taxon>
    </lineage>
</organism>
<gene>
    <name evidence="13" type="ORF">ENI35_00260</name>
</gene>
<name>A0A7C1ZL03_DESA2</name>
<dbReference type="SUPFAM" id="SSF103481">
    <property type="entry name" value="Multidrug resistance efflux transporter EmrE"/>
    <property type="match status" value="1"/>
</dbReference>
<dbReference type="Gene3D" id="1.10.3730.20">
    <property type="match status" value="1"/>
</dbReference>
<accession>A0A7C1ZL03</accession>
<evidence type="ECO:0000256" key="6">
    <source>
        <dbReference type="ARBA" id="ARBA00022692"/>
    </source>
</evidence>
<evidence type="ECO:0000259" key="12">
    <source>
        <dbReference type="Pfam" id="PF00892"/>
    </source>
</evidence>